<name>A0A7X6DM34_9BACT</name>
<evidence type="ECO:0000256" key="2">
    <source>
        <dbReference type="ARBA" id="ARBA00022573"/>
    </source>
</evidence>
<keyword evidence="4 8" id="KW-0808">Transferase</keyword>
<evidence type="ECO:0000256" key="4">
    <source>
        <dbReference type="ARBA" id="ARBA00022679"/>
    </source>
</evidence>
<dbReference type="InterPro" id="IPR014776">
    <property type="entry name" value="4pyrrole_Mease_sub2"/>
</dbReference>
<dbReference type="GO" id="GO:0032259">
    <property type="term" value="P:methylation"/>
    <property type="evidence" value="ECO:0007669"/>
    <property type="project" value="UniProtKB-KW"/>
</dbReference>
<evidence type="ECO:0000259" key="7">
    <source>
        <dbReference type="Pfam" id="PF00590"/>
    </source>
</evidence>
<protein>
    <submittedName>
        <fullName evidence="8">Precorrin-6y C5,15-methyltransferase (Decarboxylating) subunit CbiE</fullName>
    </submittedName>
</protein>
<evidence type="ECO:0000256" key="1">
    <source>
        <dbReference type="ARBA" id="ARBA00004953"/>
    </source>
</evidence>
<comment type="pathway">
    <text evidence="1">Cofactor biosynthesis; adenosylcobalamin biosynthesis.</text>
</comment>
<dbReference type="PANTHER" id="PTHR43182">
    <property type="entry name" value="COBALT-PRECORRIN-6B C(15)-METHYLTRANSFERASE (DECARBOXYLATING)"/>
    <property type="match status" value="1"/>
</dbReference>
<dbReference type="EMBL" id="VTOW01000001">
    <property type="protein sequence ID" value="NKE69408.1"/>
    <property type="molecule type" value="Genomic_DNA"/>
</dbReference>
<dbReference type="InterPro" id="IPR050714">
    <property type="entry name" value="Cobalamin_biosynth_MTase"/>
</dbReference>
<dbReference type="CDD" id="cd11644">
    <property type="entry name" value="Precorrin-6Y-MT"/>
    <property type="match status" value="1"/>
</dbReference>
<dbReference type="Gene3D" id="3.30.950.10">
    <property type="entry name" value="Methyltransferase, Cobalt-precorrin-4 Transmethylase, Domain 2"/>
    <property type="match status" value="1"/>
</dbReference>
<keyword evidence="2" id="KW-0169">Cobalamin biosynthesis</keyword>
<evidence type="ECO:0000256" key="6">
    <source>
        <dbReference type="SAM" id="MobiDB-lite"/>
    </source>
</evidence>
<dbReference type="GO" id="GO:0009236">
    <property type="term" value="P:cobalamin biosynthetic process"/>
    <property type="evidence" value="ECO:0007669"/>
    <property type="project" value="UniProtKB-UniPathway"/>
</dbReference>
<evidence type="ECO:0000313" key="8">
    <source>
        <dbReference type="EMBL" id="NKE69408.1"/>
    </source>
</evidence>
<feature type="domain" description="Tetrapyrrole methylase" evidence="7">
    <location>
        <begin position="8"/>
        <end position="196"/>
    </location>
</feature>
<dbReference type="InterPro" id="IPR035996">
    <property type="entry name" value="4pyrrol_Methylase_sf"/>
</dbReference>
<dbReference type="InterPro" id="IPR014777">
    <property type="entry name" value="4pyrrole_Mease_sub1"/>
</dbReference>
<dbReference type="InterPro" id="IPR012818">
    <property type="entry name" value="CbiE"/>
</dbReference>
<evidence type="ECO:0000256" key="3">
    <source>
        <dbReference type="ARBA" id="ARBA00022603"/>
    </source>
</evidence>
<feature type="compositionally biased region" description="Polar residues" evidence="6">
    <location>
        <begin position="215"/>
        <end position="232"/>
    </location>
</feature>
<organism evidence="8 9">
    <name type="scientific">Candidatus Manganitrophus noduliformans</name>
    <dbReference type="NCBI Taxonomy" id="2606439"/>
    <lineage>
        <taxon>Bacteria</taxon>
        <taxon>Pseudomonadati</taxon>
        <taxon>Nitrospirota</taxon>
        <taxon>Nitrospiria</taxon>
        <taxon>Candidatus Troglogloeales</taxon>
        <taxon>Candidatus Manganitrophaceae</taxon>
        <taxon>Candidatus Manganitrophus</taxon>
    </lineage>
</organism>
<keyword evidence="5" id="KW-0949">S-adenosyl-L-methionine</keyword>
<dbReference type="RefSeq" id="WP_168057707.1">
    <property type="nucleotide sequence ID" value="NZ_VTOW01000001.1"/>
</dbReference>
<dbReference type="AlphaFoldDB" id="A0A7X6DM34"/>
<keyword evidence="9" id="KW-1185">Reference proteome</keyword>
<keyword evidence="3 8" id="KW-0489">Methyltransferase</keyword>
<proteinExistence type="predicted"/>
<dbReference type="Pfam" id="PF00590">
    <property type="entry name" value="TP_methylase"/>
    <property type="match status" value="1"/>
</dbReference>
<dbReference type="NCBIfam" id="TIGR02467">
    <property type="entry name" value="CbiE"/>
    <property type="match status" value="1"/>
</dbReference>
<dbReference type="Gene3D" id="3.40.1010.10">
    <property type="entry name" value="Cobalt-precorrin-4 Transmethylase, Domain 1"/>
    <property type="match status" value="1"/>
</dbReference>
<dbReference type="InterPro" id="IPR000878">
    <property type="entry name" value="4pyrrol_Mease"/>
</dbReference>
<gene>
    <name evidence="8" type="primary">cbiE</name>
    <name evidence="8" type="ORF">MNODULE_01410</name>
</gene>
<dbReference type="Proteomes" id="UP000534783">
    <property type="component" value="Unassembled WGS sequence"/>
</dbReference>
<evidence type="ECO:0000313" key="9">
    <source>
        <dbReference type="Proteomes" id="UP000534783"/>
    </source>
</evidence>
<dbReference type="UniPathway" id="UPA00148"/>
<dbReference type="PANTHER" id="PTHR43182:SF1">
    <property type="entry name" value="COBALT-PRECORRIN-7 C(5)-METHYLTRANSFERASE"/>
    <property type="match status" value="1"/>
</dbReference>
<dbReference type="GO" id="GO:0008276">
    <property type="term" value="F:protein methyltransferase activity"/>
    <property type="evidence" value="ECO:0007669"/>
    <property type="project" value="InterPro"/>
</dbReference>
<dbReference type="SUPFAM" id="SSF53790">
    <property type="entry name" value="Tetrapyrrole methylase"/>
    <property type="match status" value="1"/>
</dbReference>
<comment type="caution">
    <text evidence="8">The sequence shown here is derived from an EMBL/GenBank/DDBJ whole genome shotgun (WGS) entry which is preliminary data.</text>
</comment>
<sequence length="241" mass="26520">MGDPLKEKVHVFGVGEDGVLSMNLKAMRLLQDAEWIFGPERLLAFFPNHDAKKIPIQSDLEKITEMIQSNLGRRQMAVLASGDPNFYGIAQGLVAQLGKEAVEILPNVSAMQLAFARIKESWEEAYFGSVRNRPIEGVIEPIRHAVKAAILTDAENTPAALAKALLARGVENRTAYLCENLGEGDERVTELDLKQLPGRSSSPRTVLILLDRLKQPSQKPIQSNTGKDALSSSKHDEEGRI</sequence>
<accession>A0A7X6DM34</accession>
<evidence type="ECO:0000256" key="5">
    <source>
        <dbReference type="ARBA" id="ARBA00022691"/>
    </source>
</evidence>
<feature type="region of interest" description="Disordered" evidence="6">
    <location>
        <begin position="213"/>
        <end position="241"/>
    </location>
</feature>
<reference evidence="8 9" key="1">
    <citation type="journal article" date="2020" name="Nature">
        <title>Bacterial chemolithoautotrophy via manganese oxidation.</title>
        <authorList>
            <person name="Yu H."/>
            <person name="Leadbetter J.R."/>
        </authorList>
    </citation>
    <scope>NUCLEOTIDE SEQUENCE [LARGE SCALE GENOMIC DNA]</scope>
    <source>
        <strain evidence="8 9">Mn-1</strain>
    </source>
</reference>